<dbReference type="EMBL" id="JBHTIF010000001">
    <property type="protein sequence ID" value="MFD0725692.1"/>
    <property type="molecule type" value="Genomic_DNA"/>
</dbReference>
<protein>
    <submittedName>
        <fullName evidence="2">RelA/SpoT domain-containing protein</fullName>
    </submittedName>
</protein>
<feature type="domain" description="RelA/SpoT" evidence="1">
    <location>
        <begin position="66"/>
        <end position="180"/>
    </location>
</feature>
<reference evidence="3" key="1">
    <citation type="journal article" date="2019" name="Int. J. Syst. Evol. Microbiol.">
        <title>The Global Catalogue of Microorganisms (GCM) 10K type strain sequencing project: providing services to taxonomists for standard genome sequencing and annotation.</title>
        <authorList>
            <consortium name="The Broad Institute Genomics Platform"/>
            <consortium name="The Broad Institute Genome Sequencing Center for Infectious Disease"/>
            <person name="Wu L."/>
            <person name="Ma J."/>
        </authorList>
    </citation>
    <scope>NUCLEOTIDE SEQUENCE [LARGE SCALE GENOMIC DNA]</scope>
    <source>
        <strain evidence="3">CCUG 55585</strain>
    </source>
</reference>
<dbReference type="CDD" id="cd05399">
    <property type="entry name" value="NT_Rel-Spo_like"/>
    <property type="match status" value="1"/>
</dbReference>
<dbReference type="PANTHER" id="PTHR47837:SF1">
    <property type="entry name" value="GTP PYROPHOSPHOKINASE YJBM"/>
    <property type="match status" value="1"/>
</dbReference>
<dbReference type="SUPFAM" id="SSF81301">
    <property type="entry name" value="Nucleotidyltransferase"/>
    <property type="match status" value="1"/>
</dbReference>
<comment type="caution">
    <text evidence="2">The sequence shown here is derived from an EMBL/GenBank/DDBJ whole genome shotgun (WGS) entry which is preliminary data.</text>
</comment>
<accession>A0ABW2YBC6</accession>
<organism evidence="2 3">
    <name type="scientific">Lysobacter brunescens</name>
    <dbReference type="NCBI Taxonomy" id="262323"/>
    <lineage>
        <taxon>Bacteria</taxon>
        <taxon>Pseudomonadati</taxon>
        <taxon>Pseudomonadota</taxon>
        <taxon>Gammaproteobacteria</taxon>
        <taxon>Lysobacterales</taxon>
        <taxon>Lysobacteraceae</taxon>
        <taxon>Lysobacter</taxon>
    </lineage>
</organism>
<name>A0ABW2YBC6_9GAMM</name>
<dbReference type="Proteomes" id="UP001597110">
    <property type="component" value="Unassembled WGS sequence"/>
</dbReference>
<dbReference type="PANTHER" id="PTHR47837">
    <property type="entry name" value="GTP PYROPHOSPHOKINASE YJBM"/>
    <property type="match status" value="1"/>
</dbReference>
<dbReference type="Pfam" id="PF04607">
    <property type="entry name" value="RelA_SpoT"/>
    <property type="match status" value="1"/>
</dbReference>
<keyword evidence="3" id="KW-1185">Reference proteome</keyword>
<dbReference type="RefSeq" id="WP_386823279.1">
    <property type="nucleotide sequence ID" value="NZ_JBHTIF010000001.1"/>
</dbReference>
<dbReference type="InterPro" id="IPR043519">
    <property type="entry name" value="NT_sf"/>
</dbReference>
<dbReference type="Gene3D" id="3.30.460.10">
    <property type="entry name" value="Beta Polymerase, domain 2"/>
    <property type="match status" value="1"/>
</dbReference>
<dbReference type="InterPro" id="IPR052366">
    <property type="entry name" value="GTP_Pyrophosphokinase"/>
</dbReference>
<evidence type="ECO:0000259" key="1">
    <source>
        <dbReference type="SMART" id="SM00954"/>
    </source>
</evidence>
<gene>
    <name evidence="2" type="ORF">ACFQ0E_08770</name>
</gene>
<evidence type="ECO:0000313" key="3">
    <source>
        <dbReference type="Proteomes" id="UP001597110"/>
    </source>
</evidence>
<proteinExistence type="predicted"/>
<evidence type="ECO:0000313" key="2">
    <source>
        <dbReference type="EMBL" id="MFD0725692.1"/>
    </source>
</evidence>
<dbReference type="SMART" id="SM00954">
    <property type="entry name" value="RelA_SpoT"/>
    <property type="match status" value="1"/>
</dbReference>
<dbReference type="InterPro" id="IPR007685">
    <property type="entry name" value="RelA_SpoT"/>
</dbReference>
<sequence length="425" mass="48973">MALTKSKIDRAGVALAKDSFRDVEELMELEEAFDEYRKSHLEPLSKTTLELQAWLNEYGHDYYIAQRLKRKPQIVRKLNRLSVRLTQLQDIGGCRIIVEKNELIDQLVQFFRDKIGKASELKLNRVTDYREKGRDITGYRSVHLLLERDGRKLELQLRSRIQHYWAESIERTSVIYGHHLKEGDGDPVVISYFQRLSDAFFEIESGRTPAARARIEIDVAKQQAEKVIREGALAPAFDSHVNEDIILTLTEKEKRSASPINNWIIVFDWNTGQFVSWDIVGRTPDEAIAAYVHYENQFPVEKNFEVVLIGSSRVATVRRTHSHYFGIEDYEKILESLDESIQGLESIGAIDVSGRQILLKLYTKHFWGQKTVAMETLRNHFCKGVKNLDSAMDKLVERGLVLRDSTKGPVSLNIKARDEIDRLVS</sequence>